<evidence type="ECO:0000313" key="10">
    <source>
        <dbReference type="Proteomes" id="UP000007110"/>
    </source>
</evidence>
<dbReference type="GO" id="GO:1990904">
    <property type="term" value="C:ribonucleoprotein complex"/>
    <property type="evidence" value="ECO:0007669"/>
    <property type="project" value="UniProtKB-KW"/>
</dbReference>
<dbReference type="PANTHER" id="PTHR10746">
    <property type="entry name" value="50S RIBOSOMAL PROTEIN L4"/>
    <property type="match status" value="1"/>
</dbReference>
<keyword evidence="3" id="KW-0689">Ribosomal protein</keyword>
<dbReference type="InterPro" id="IPR013005">
    <property type="entry name" value="Ribosomal_uL4-like"/>
</dbReference>
<proteinExistence type="inferred from homology"/>
<dbReference type="GeneID" id="588169"/>
<comment type="similarity">
    <text evidence="2">Belongs to the universal ribosomal protein uL4 family.</text>
</comment>
<comment type="subcellular location">
    <subcellularLocation>
        <location evidence="1">Mitochondrion</location>
    </subcellularLocation>
</comment>
<dbReference type="OMA" id="WYTHERN"/>
<dbReference type="NCBIfam" id="TIGR03953">
    <property type="entry name" value="rplD_bact"/>
    <property type="match status" value="1"/>
</dbReference>
<dbReference type="HAMAP" id="MF_01328_B">
    <property type="entry name" value="Ribosomal_uL4_B"/>
    <property type="match status" value="1"/>
</dbReference>
<dbReference type="CTD" id="51073"/>
<evidence type="ECO:0000256" key="3">
    <source>
        <dbReference type="ARBA" id="ARBA00022980"/>
    </source>
</evidence>
<dbReference type="PANTHER" id="PTHR10746:SF6">
    <property type="entry name" value="LARGE RIBOSOMAL SUBUNIT PROTEIN UL4M"/>
    <property type="match status" value="1"/>
</dbReference>
<dbReference type="EnsemblMetazoa" id="XM_030998535">
    <property type="protein sequence ID" value="XP_030854395"/>
    <property type="gene ID" value="LOC588169"/>
</dbReference>
<evidence type="ECO:0000256" key="4">
    <source>
        <dbReference type="ARBA" id="ARBA00023128"/>
    </source>
</evidence>
<name>A0A7M7PQ82_STRPU</name>
<evidence type="ECO:0000256" key="8">
    <source>
        <dbReference type="SAM" id="MobiDB-lite"/>
    </source>
</evidence>
<dbReference type="FunFam" id="3.40.1370.10:FF:000005">
    <property type="entry name" value="39S ribosomal protein L4, mitochondrial"/>
    <property type="match status" value="1"/>
</dbReference>
<protein>
    <recommendedName>
        <fullName evidence="6">Large ribosomal subunit protein uL4m</fullName>
    </recommendedName>
    <alternativeName>
        <fullName evidence="7">39S ribosomal protein L4, mitochondrial</fullName>
    </alternativeName>
</protein>
<dbReference type="FunCoup" id="A0A7M7PQ82">
    <property type="interactions" value="868"/>
</dbReference>
<dbReference type="OrthoDB" id="275876at2759"/>
<dbReference type="GO" id="GO:0006412">
    <property type="term" value="P:translation"/>
    <property type="evidence" value="ECO:0007669"/>
    <property type="project" value="InterPro"/>
</dbReference>
<dbReference type="InParanoid" id="A0A7M7PQ82"/>
<evidence type="ECO:0000256" key="1">
    <source>
        <dbReference type="ARBA" id="ARBA00004173"/>
    </source>
</evidence>
<dbReference type="RefSeq" id="XP_030854396.1">
    <property type="nucleotide sequence ID" value="XM_030998536.1"/>
</dbReference>
<evidence type="ECO:0000256" key="2">
    <source>
        <dbReference type="ARBA" id="ARBA00010528"/>
    </source>
</evidence>
<organism evidence="9 10">
    <name type="scientific">Strongylocentrotus purpuratus</name>
    <name type="common">Purple sea urchin</name>
    <dbReference type="NCBI Taxonomy" id="7668"/>
    <lineage>
        <taxon>Eukaryota</taxon>
        <taxon>Metazoa</taxon>
        <taxon>Echinodermata</taxon>
        <taxon>Eleutherozoa</taxon>
        <taxon>Echinozoa</taxon>
        <taxon>Echinoidea</taxon>
        <taxon>Euechinoidea</taxon>
        <taxon>Echinacea</taxon>
        <taxon>Camarodonta</taxon>
        <taxon>Echinidea</taxon>
        <taxon>Strongylocentrotidae</taxon>
        <taxon>Strongylocentrotus</taxon>
    </lineage>
</organism>
<dbReference type="Proteomes" id="UP000007110">
    <property type="component" value="Unassembled WGS sequence"/>
</dbReference>
<dbReference type="EnsemblMetazoa" id="XM_030998536">
    <property type="protein sequence ID" value="XP_030854396"/>
    <property type="gene ID" value="LOC588169"/>
</dbReference>
<evidence type="ECO:0000313" key="9">
    <source>
        <dbReference type="EnsemblMetazoa" id="XP_030854396"/>
    </source>
</evidence>
<dbReference type="InterPro" id="IPR002136">
    <property type="entry name" value="Ribosomal_uL4"/>
</dbReference>
<dbReference type="KEGG" id="spu:588169"/>
<dbReference type="RefSeq" id="XP_030854395.1">
    <property type="nucleotide sequence ID" value="XM_030998535.1"/>
</dbReference>
<reference evidence="9" key="2">
    <citation type="submission" date="2021-01" db="UniProtKB">
        <authorList>
            <consortium name="EnsemblMetazoa"/>
        </authorList>
    </citation>
    <scope>IDENTIFICATION</scope>
</reference>
<dbReference type="GO" id="GO:0005840">
    <property type="term" value="C:ribosome"/>
    <property type="evidence" value="ECO:0007669"/>
    <property type="project" value="UniProtKB-KW"/>
</dbReference>
<sequence length="344" mass="38970">MFPVLSRITGISTRAFSCLTTHGNKTVLNSACRGRPLSSWSCHLKASPACPCLIQWNKNTSNRSYSSEQASGLPMITSRDLLHPDPTVEPIQAWLETINSLEDNKLGLLDLHPHVFATFPRLDILHRNVLWQRNYKRISMAKAKSRAEVRGGGKKPWRQKGTGRARHGSTRSPIWIGGGKALGPRGPRSYWYVLPEKIRAHGLRVALTVKYTQDDLHIVDSLDIPSADPGYLQDLCKERYWGESVLFVDVQDVEEMPLNFLEAVNGIKTFNVLSAEGLNVYSMLKHKTLVLTLDAVNLLEQRLLHYLYSYSTPKLTKNLPIMKTQLGLDPYHQERLFRTQETEV</sequence>
<keyword evidence="5" id="KW-0687">Ribonucleoprotein</keyword>
<dbReference type="SUPFAM" id="SSF52166">
    <property type="entry name" value="Ribosomal protein L4"/>
    <property type="match status" value="1"/>
</dbReference>
<reference evidence="10" key="1">
    <citation type="submission" date="2015-02" db="EMBL/GenBank/DDBJ databases">
        <title>Genome sequencing for Strongylocentrotus purpuratus.</title>
        <authorList>
            <person name="Murali S."/>
            <person name="Liu Y."/>
            <person name="Vee V."/>
            <person name="English A."/>
            <person name="Wang M."/>
            <person name="Skinner E."/>
            <person name="Han Y."/>
            <person name="Muzny D.M."/>
            <person name="Worley K.C."/>
            <person name="Gibbs R.A."/>
        </authorList>
    </citation>
    <scope>NUCLEOTIDE SEQUENCE</scope>
</reference>
<accession>A0A7M7PQ82</accession>
<dbReference type="Pfam" id="PF00573">
    <property type="entry name" value="Ribosomal_L4"/>
    <property type="match status" value="1"/>
</dbReference>
<keyword evidence="4" id="KW-0496">Mitochondrion</keyword>
<feature type="region of interest" description="Disordered" evidence="8">
    <location>
        <begin position="148"/>
        <end position="170"/>
    </location>
</feature>
<dbReference type="Gene3D" id="3.40.1370.10">
    <property type="match status" value="1"/>
</dbReference>
<evidence type="ECO:0000256" key="7">
    <source>
        <dbReference type="ARBA" id="ARBA00082711"/>
    </source>
</evidence>
<evidence type="ECO:0000256" key="6">
    <source>
        <dbReference type="ARBA" id="ARBA00040565"/>
    </source>
</evidence>
<dbReference type="InterPro" id="IPR023574">
    <property type="entry name" value="Ribosomal_uL4_dom_sf"/>
</dbReference>
<dbReference type="GO" id="GO:0005743">
    <property type="term" value="C:mitochondrial inner membrane"/>
    <property type="evidence" value="ECO:0007669"/>
    <property type="project" value="UniProtKB-ARBA"/>
</dbReference>
<feature type="compositionally biased region" description="Basic residues" evidence="8">
    <location>
        <begin position="152"/>
        <end position="169"/>
    </location>
</feature>
<dbReference type="GO" id="GO:0003735">
    <property type="term" value="F:structural constituent of ribosome"/>
    <property type="evidence" value="ECO:0000318"/>
    <property type="project" value="GO_Central"/>
</dbReference>
<evidence type="ECO:0000256" key="5">
    <source>
        <dbReference type="ARBA" id="ARBA00023274"/>
    </source>
</evidence>
<keyword evidence="10" id="KW-1185">Reference proteome</keyword>
<dbReference type="AlphaFoldDB" id="A0A7M7PQ82"/>